<keyword evidence="2" id="KW-1185">Reference proteome</keyword>
<name>A0A7U2MCP6_ASPFN</name>
<organism evidence="1 2">
    <name type="scientific">Aspergillus flavus (strain ATCC 200026 / FGSC A1120 / IAM 13836 / NRRL 3357 / JCM 12722 / SRRC 167)</name>
    <dbReference type="NCBI Taxonomy" id="332952"/>
    <lineage>
        <taxon>Eukaryota</taxon>
        <taxon>Fungi</taxon>
        <taxon>Dikarya</taxon>
        <taxon>Ascomycota</taxon>
        <taxon>Pezizomycotina</taxon>
        <taxon>Eurotiomycetes</taxon>
        <taxon>Eurotiomycetidae</taxon>
        <taxon>Eurotiales</taxon>
        <taxon>Aspergillaceae</taxon>
        <taxon>Aspergillus</taxon>
        <taxon>Aspergillus subgen. Circumdati</taxon>
    </lineage>
</organism>
<dbReference type="Proteomes" id="UP000596276">
    <property type="component" value="Chromosome 2"/>
</dbReference>
<gene>
    <name evidence="1" type="ORF">F9C07_2276731</name>
</gene>
<dbReference type="OMA" id="MGPRHIN"/>
<reference evidence="2" key="1">
    <citation type="journal article" date="2021" name="G3 (Bethesda)">
        <title>Chromosome assembled and annotated genome sequence of Aspergillus flavus NRRL 3357.</title>
        <authorList>
            <person name="Skerker J.M."/>
            <person name="Pianalto K.M."/>
            <person name="Mondo S.J."/>
            <person name="Yang K."/>
            <person name="Arkin A.P."/>
            <person name="Keller N.P."/>
            <person name="Grigoriev I.V."/>
            <person name="Louise Glass N.L."/>
        </authorList>
    </citation>
    <scope>NUCLEOTIDE SEQUENCE [LARGE SCALE GENOMIC DNA]</scope>
    <source>
        <strain evidence="2">ATCC 200026 / FGSC A1120 / IAM 13836 / NRRL 3357 / JCM 12722 / SRRC 167</strain>
    </source>
</reference>
<proteinExistence type="predicted"/>
<dbReference type="VEuPathDB" id="FungiDB:F9C07_2276731"/>
<accession>A0A7U2MCP6</accession>
<sequence>MTSTITRTILAYIYTIHSSAFYDKLTQTTLISVWIPEIANCQSEGKVREPDITVCLSAYSGFKTLDQENGKLGMEAEIVSTPHVTPAKAALGTKSQPCGKWDTPLGAMGPRHINLG</sequence>
<dbReference type="AlphaFoldDB" id="A0A7U2MCP6"/>
<evidence type="ECO:0000313" key="1">
    <source>
        <dbReference type="EMBL" id="QRD81274.1"/>
    </source>
</evidence>
<evidence type="ECO:0000313" key="2">
    <source>
        <dbReference type="Proteomes" id="UP000596276"/>
    </source>
</evidence>
<dbReference type="EMBL" id="CP044622">
    <property type="protein sequence ID" value="QRD81274.1"/>
    <property type="molecule type" value="Genomic_DNA"/>
</dbReference>
<protein>
    <submittedName>
        <fullName evidence="1">Uncharacterized protein</fullName>
    </submittedName>
</protein>